<keyword evidence="2" id="KW-0614">Plasmid</keyword>
<evidence type="ECO:0000313" key="3">
    <source>
        <dbReference type="Proteomes" id="UP000010798"/>
    </source>
</evidence>
<accession>L0DQF1</accession>
<keyword evidence="1" id="KW-0812">Transmembrane</keyword>
<protein>
    <submittedName>
        <fullName evidence="2">Uncharacterized protein</fullName>
    </submittedName>
</protein>
<proteinExistence type="predicted"/>
<dbReference type="AlphaFoldDB" id="L0DQF1"/>
<dbReference type="KEGG" id="saci:Sinac_7628"/>
<keyword evidence="3" id="KW-1185">Reference proteome</keyword>
<evidence type="ECO:0000256" key="1">
    <source>
        <dbReference type="SAM" id="Phobius"/>
    </source>
</evidence>
<organism evidence="2 3">
    <name type="scientific">Singulisphaera acidiphila (strain ATCC BAA-1392 / DSM 18658 / VKM B-2454 / MOB10)</name>
    <dbReference type="NCBI Taxonomy" id="886293"/>
    <lineage>
        <taxon>Bacteria</taxon>
        <taxon>Pseudomonadati</taxon>
        <taxon>Planctomycetota</taxon>
        <taxon>Planctomycetia</taxon>
        <taxon>Isosphaerales</taxon>
        <taxon>Isosphaeraceae</taxon>
        <taxon>Singulisphaera</taxon>
    </lineage>
</organism>
<dbReference type="Proteomes" id="UP000010798">
    <property type="component" value="Plasmid pSINAC02"/>
</dbReference>
<reference evidence="2 3" key="1">
    <citation type="submission" date="2012-02" db="EMBL/GenBank/DDBJ databases">
        <title>Complete sequence of plasmid 2 of Singulisphaera acidiphila DSM 18658.</title>
        <authorList>
            <consortium name="US DOE Joint Genome Institute (JGI-PGF)"/>
            <person name="Lucas S."/>
            <person name="Copeland A."/>
            <person name="Lapidus A."/>
            <person name="Glavina del Rio T."/>
            <person name="Dalin E."/>
            <person name="Tice H."/>
            <person name="Bruce D."/>
            <person name="Goodwin L."/>
            <person name="Pitluck S."/>
            <person name="Peters L."/>
            <person name="Ovchinnikova G."/>
            <person name="Chertkov O."/>
            <person name="Kyrpides N."/>
            <person name="Mavromatis K."/>
            <person name="Ivanova N."/>
            <person name="Brettin T."/>
            <person name="Detter J.C."/>
            <person name="Han C."/>
            <person name="Larimer F."/>
            <person name="Land M."/>
            <person name="Hauser L."/>
            <person name="Markowitz V."/>
            <person name="Cheng J.-F."/>
            <person name="Hugenholtz P."/>
            <person name="Woyke T."/>
            <person name="Wu D."/>
            <person name="Tindall B."/>
            <person name="Pomrenke H."/>
            <person name="Brambilla E."/>
            <person name="Klenk H.-P."/>
            <person name="Eisen J.A."/>
        </authorList>
    </citation>
    <scope>NUCLEOTIDE SEQUENCE [LARGE SCALE GENOMIC DNA]</scope>
    <source>
        <strain evidence="3">ATCC BAA-1392 / DSM 18658 / VKM B-2454 / MOB10</strain>
        <plasmid evidence="2 3">pSINAC02</plasmid>
    </source>
</reference>
<keyword evidence="1" id="KW-0472">Membrane</keyword>
<name>L0DQF1_SINAD</name>
<dbReference type="HOGENOM" id="CLU_1123912_0_0_0"/>
<evidence type="ECO:0000313" key="2">
    <source>
        <dbReference type="EMBL" id="AGA31659.1"/>
    </source>
</evidence>
<keyword evidence="1" id="KW-1133">Transmembrane helix</keyword>
<gene>
    <name evidence="2" type="ordered locus">Sinac_7628</name>
</gene>
<geneLocation type="plasmid" evidence="2 3">
    <name>pSINAC02</name>
</geneLocation>
<dbReference type="EMBL" id="CP003366">
    <property type="protein sequence ID" value="AGA31659.1"/>
    <property type="molecule type" value="Genomic_DNA"/>
</dbReference>
<feature type="transmembrane region" description="Helical" evidence="1">
    <location>
        <begin position="12"/>
        <end position="32"/>
    </location>
</feature>
<sequence>MLKMIKQMTINWEFWTVIGGGIGVISLGVAIVSNNLGTKSVSRQLGYDKAQIRLLRLDFADDQIGRSLAKPSIYKVPMIGLDDLDDMIRLNPTACIEMMDDQPLESIRIEVSPSPDPLAFVIAVDMSKCITEADSKKTPWAVNRIMSKEYPIVNRPRSGQILAVPIADLLVRHMAQAQVKEVERRHRAHYGKFVIRVYVKLAGSPTWSPDIKQTYCMMHYFWYPKGFPEKECEDFAATFNQSPYLTR</sequence>